<dbReference type="PANTHER" id="PTHR22791">
    <property type="entry name" value="RING-TYPE DOMAIN-CONTAINING PROTEIN"/>
    <property type="match status" value="1"/>
</dbReference>
<dbReference type="AlphaFoldDB" id="A0A9C6XAG1"/>
<dbReference type="InterPro" id="IPR013083">
    <property type="entry name" value="Znf_RING/FYVE/PHD"/>
</dbReference>
<keyword evidence="2 4" id="KW-0863">Zinc-finger</keyword>
<evidence type="ECO:0000256" key="1">
    <source>
        <dbReference type="ARBA" id="ARBA00022723"/>
    </source>
</evidence>
<dbReference type="RefSeq" id="XP_052132037.1">
    <property type="nucleotide sequence ID" value="XM_052276077.1"/>
</dbReference>
<proteinExistence type="predicted"/>
<dbReference type="SMART" id="SM00184">
    <property type="entry name" value="RING"/>
    <property type="match status" value="1"/>
</dbReference>
<dbReference type="Pfam" id="PF13445">
    <property type="entry name" value="zf-RING_UBOX"/>
    <property type="match status" value="1"/>
</dbReference>
<dbReference type="InterPro" id="IPR027370">
    <property type="entry name" value="Znf-RING_euk"/>
</dbReference>
<sequence>MECHICDEEFNQVERLPKNLPCAHTFCLRCLQRLDRRECPTCRRVFEVSPDELPSNFQLLEVMERSDRPSRGWCSDCRAAATPRCWGEDHDVLPERRALRRHLQGALQQAPGQLEHLQDQCQGEQVVQALTLLTAESCSLTLKAGSQELTGNVGNTEDPLTQLMWL</sequence>
<dbReference type="Proteomes" id="UP000504606">
    <property type="component" value="Unplaced"/>
</dbReference>
<accession>A0A9C6XAG1</accession>
<dbReference type="InterPro" id="IPR051435">
    <property type="entry name" value="RING_finger_E3_ubiq-ligases"/>
</dbReference>
<dbReference type="GO" id="GO:0008270">
    <property type="term" value="F:zinc ion binding"/>
    <property type="evidence" value="ECO:0007669"/>
    <property type="project" value="UniProtKB-KW"/>
</dbReference>
<evidence type="ECO:0000313" key="7">
    <source>
        <dbReference type="RefSeq" id="XP_052132037.1"/>
    </source>
</evidence>
<feature type="non-terminal residue" evidence="7">
    <location>
        <position position="166"/>
    </location>
</feature>
<dbReference type="Gene3D" id="3.30.40.10">
    <property type="entry name" value="Zinc/RING finger domain, C3HC4 (zinc finger)"/>
    <property type="match status" value="1"/>
</dbReference>
<reference evidence="7" key="1">
    <citation type="submission" date="2025-08" db="UniProtKB">
        <authorList>
            <consortium name="RefSeq"/>
        </authorList>
    </citation>
    <scope>IDENTIFICATION</scope>
    <source>
        <tissue evidence="7">Whole organism</tissue>
    </source>
</reference>
<keyword evidence="3" id="KW-0862">Zinc</keyword>
<dbReference type="PROSITE" id="PS00518">
    <property type="entry name" value="ZF_RING_1"/>
    <property type="match status" value="1"/>
</dbReference>
<dbReference type="InterPro" id="IPR001841">
    <property type="entry name" value="Znf_RING"/>
</dbReference>
<dbReference type="SUPFAM" id="SSF57850">
    <property type="entry name" value="RING/U-box"/>
    <property type="match status" value="1"/>
</dbReference>
<dbReference type="KEGG" id="foc:127751869"/>
<evidence type="ECO:0000256" key="4">
    <source>
        <dbReference type="PROSITE-ProRule" id="PRU00175"/>
    </source>
</evidence>
<dbReference type="GO" id="GO:0061630">
    <property type="term" value="F:ubiquitin protein ligase activity"/>
    <property type="evidence" value="ECO:0007669"/>
    <property type="project" value="TreeGrafter"/>
</dbReference>
<dbReference type="PROSITE" id="PS50089">
    <property type="entry name" value="ZF_RING_2"/>
    <property type="match status" value="1"/>
</dbReference>
<gene>
    <name evidence="7" type="primary">LOC127751869</name>
</gene>
<dbReference type="OrthoDB" id="264520at2759"/>
<protein>
    <submittedName>
        <fullName evidence="7">E3 ubiquitin-protein ligase SH3RF1-like</fullName>
    </submittedName>
</protein>
<evidence type="ECO:0000259" key="5">
    <source>
        <dbReference type="PROSITE" id="PS50089"/>
    </source>
</evidence>
<dbReference type="GO" id="GO:0016567">
    <property type="term" value="P:protein ubiquitination"/>
    <property type="evidence" value="ECO:0007669"/>
    <property type="project" value="TreeGrafter"/>
</dbReference>
<organism evidence="6 7">
    <name type="scientific">Frankliniella occidentalis</name>
    <name type="common">Western flower thrips</name>
    <name type="synonym">Euthrips occidentalis</name>
    <dbReference type="NCBI Taxonomy" id="133901"/>
    <lineage>
        <taxon>Eukaryota</taxon>
        <taxon>Metazoa</taxon>
        <taxon>Ecdysozoa</taxon>
        <taxon>Arthropoda</taxon>
        <taxon>Hexapoda</taxon>
        <taxon>Insecta</taxon>
        <taxon>Pterygota</taxon>
        <taxon>Neoptera</taxon>
        <taxon>Paraneoptera</taxon>
        <taxon>Thysanoptera</taxon>
        <taxon>Terebrantia</taxon>
        <taxon>Thripoidea</taxon>
        <taxon>Thripidae</taxon>
        <taxon>Frankliniella</taxon>
    </lineage>
</organism>
<dbReference type="PANTHER" id="PTHR22791:SF6">
    <property type="entry name" value="RING-TYPE DOMAIN-CONTAINING PROTEIN"/>
    <property type="match status" value="1"/>
</dbReference>
<dbReference type="GeneID" id="127751869"/>
<keyword evidence="1" id="KW-0479">Metal-binding</keyword>
<dbReference type="InterPro" id="IPR017907">
    <property type="entry name" value="Znf_RING_CS"/>
</dbReference>
<evidence type="ECO:0000313" key="6">
    <source>
        <dbReference type="Proteomes" id="UP000504606"/>
    </source>
</evidence>
<keyword evidence="6" id="KW-1185">Reference proteome</keyword>
<evidence type="ECO:0000256" key="3">
    <source>
        <dbReference type="ARBA" id="ARBA00022833"/>
    </source>
</evidence>
<name>A0A9C6XAG1_FRAOC</name>
<feature type="domain" description="RING-type" evidence="5">
    <location>
        <begin position="3"/>
        <end position="43"/>
    </location>
</feature>
<evidence type="ECO:0000256" key="2">
    <source>
        <dbReference type="ARBA" id="ARBA00022771"/>
    </source>
</evidence>